<dbReference type="EMBL" id="LSRX01000453">
    <property type="protein sequence ID" value="OLP96861.1"/>
    <property type="molecule type" value="Genomic_DNA"/>
</dbReference>
<keyword evidence="2" id="KW-1185">Reference proteome</keyword>
<dbReference type="Proteomes" id="UP000186817">
    <property type="component" value="Unassembled WGS sequence"/>
</dbReference>
<reference evidence="1 2" key="1">
    <citation type="submission" date="2016-02" db="EMBL/GenBank/DDBJ databases">
        <title>Genome analysis of coral dinoflagellate symbionts highlights evolutionary adaptations to a symbiotic lifestyle.</title>
        <authorList>
            <person name="Aranda M."/>
            <person name="Li Y."/>
            <person name="Liew Y.J."/>
            <person name="Baumgarten S."/>
            <person name="Simakov O."/>
            <person name="Wilson M."/>
            <person name="Piel J."/>
            <person name="Ashoor H."/>
            <person name="Bougouffa S."/>
            <person name="Bajic V.B."/>
            <person name="Ryu T."/>
            <person name="Ravasi T."/>
            <person name="Bayer T."/>
            <person name="Micklem G."/>
            <person name="Kim H."/>
            <person name="Bhak J."/>
            <person name="Lajeunesse T.C."/>
            <person name="Voolstra C.R."/>
        </authorList>
    </citation>
    <scope>NUCLEOTIDE SEQUENCE [LARGE SCALE GENOMIC DNA]</scope>
    <source>
        <strain evidence="1 2">CCMP2467</strain>
    </source>
</reference>
<gene>
    <name evidence="1" type="ORF">AK812_SmicGene20881</name>
</gene>
<evidence type="ECO:0000313" key="2">
    <source>
        <dbReference type="Proteomes" id="UP000186817"/>
    </source>
</evidence>
<accession>A0A1Q9DNW1</accession>
<name>A0A1Q9DNW1_SYMMI</name>
<protein>
    <submittedName>
        <fullName evidence="1">Uncharacterized protein</fullName>
    </submittedName>
</protein>
<proteinExistence type="predicted"/>
<dbReference type="AlphaFoldDB" id="A0A1Q9DNW1"/>
<comment type="caution">
    <text evidence="1">The sequence shown here is derived from an EMBL/GenBank/DDBJ whole genome shotgun (WGS) entry which is preliminary data.</text>
</comment>
<organism evidence="1 2">
    <name type="scientific">Symbiodinium microadriaticum</name>
    <name type="common">Dinoflagellate</name>
    <name type="synonym">Zooxanthella microadriatica</name>
    <dbReference type="NCBI Taxonomy" id="2951"/>
    <lineage>
        <taxon>Eukaryota</taxon>
        <taxon>Sar</taxon>
        <taxon>Alveolata</taxon>
        <taxon>Dinophyceae</taxon>
        <taxon>Suessiales</taxon>
        <taxon>Symbiodiniaceae</taxon>
        <taxon>Symbiodinium</taxon>
    </lineage>
</organism>
<evidence type="ECO:0000313" key="1">
    <source>
        <dbReference type="EMBL" id="OLP96861.1"/>
    </source>
</evidence>
<sequence length="73" mass="8225">MPKCRKTGKCDPRAILRIKFPVEYMRGENAAFSGPAIQTGFTFPQQVERRQSLNTIERGGWQNNLAQVALSSK</sequence>